<dbReference type="RefSeq" id="WP_056934896.1">
    <property type="nucleotide sequence ID" value="NZ_CP013050.1"/>
</dbReference>
<dbReference type="STRING" id="55802.TBCH5v1_2642"/>
<dbReference type="GeneID" id="26137848"/>
<protein>
    <submittedName>
        <fullName evidence="2">Uncharacterized protein</fullName>
    </submittedName>
</protein>
<keyword evidence="1" id="KW-0812">Transmembrane</keyword>
<gene>
    <name evidence="2" type="ORF">TBCH5v1_2642</name>
</gene>
<name>A0A0S1XFR1_THEBA</name>
<dbReference type="EMBL" id="CP013050">
    <property type="protein sequence ID" value="ALM76531.1"/>
    <property type="molecule type" value="Genomic_DNA"/>
</dbReference>
<proteinExistence type="predicted"/>
<dbReference type="AlphaFoldDB" id="A0A0S1XFR1"/>
<accession>A0A0S1XFR1</accession>
<sequence>MKRFNSLLAERMFIISVLFLFLLPSAAAFERSKVIGGNFTNPLHAEVPPEYKAEWVEFIFDSNETCNASAFYRVYQYGEVVKEGSAEVRWLKNRVSITIPLEIYDEFTVHLFPDFSCNATPERYMIFETIDFRRLTSLKVETERTVETLWKGKAIKASPLKMDFNIPGELLGVEAELYDYKGKFVYVTLSWDGFKKNLTLPVVNSRVWIPGQNASGKIRLILDLPRNVFVSATAYYLTKRKPVNEDLLRNEEKLIRFEYPLGGMIWDEVWLKMLFMVNGDGELIVFDFGNDKRSKMFISKGKVCVNLYTRYSGRKKECWPLGERNVHYMIFALNRREDGTRYLRIKVDDLAFSTDVNSGIRLWYLGSAISPLSFDVSLRRNPSYYVVPPEQRRISFALGLSFLALSLSTVSIFLVLRRR</sequence>
<evidence type="ECO:0000313" key="2">
    <source>
        <dbReference type="EMBL" id="ALM76531.1"/>
    </source>
</evidence>
<reference evidence="2 3" key="1">
    <citation type="journal article" date="2016" name="Genome Announc.">
        <title>Complete genome sequence of the hyperthermophilic and piezophilic archaeon Thermococcus barophilus Ch5, capable of growth at the expense of hydrogenogenesis from carbon monoxide and formate.</title>
        <authorList>
            <person name="Oger P."/>
            <person name="Sokolova T.G."/>
            <person name="Kozhevnikova D.A."/>
            <person name="Taranov E.A."/>
            <person name="Vannier P."/>
            <person name="Lee H.S."/>
            <person name="Kwon K.K."/>
            <person name="Kang S.G."/>
            <person name="Lee J.H."/>
            <person name="Bonch-Osmolovskaya E.A."/>
            <person name="Lebedinsky A.V."/>
        </authorList>
    </citation>
    <scope>NUCLEOTIDE SEQUENCE [LARGE SCALE GENOMIC DNA]</scope>
    <source>
        <strain evidence="3">Ch5</strain>
    </source>
</reference>
<organism evidence="2 3">
    <name type="scientific">Thermococcus barophilus</name>
    <dbReference type="NCBI Taxonomy" id="55802"/>
    <lineage>
        <taxon>Archaea</taxon>
        <taxon>Methanobacteriati</taxon>
        <taxon>Methanobacteriota</taxon>
        <taxon>Thermococci</taxon>
        <taxon>Thermococcales</taxon>
        <taxon>Thermococcaceae</taxon>
        <taxon>Thermococcus</taxon>
    </lineage>
</organism>
<evidence type="ECO:0000256" key="1">
    <source>
        <dbReference type="SAM" id="Phobius"/>
    </source>
</evidence>
<evidence type="ECO:0000313" key="3">
    <source>
        <dbReference type="Proteomes" id="UP000066042"/>
    </source>
</evidence>
<dbReference type="Proteomes" id="UP000066042">
    <property type="component" value="Chromosome"/>
</dbReference>
<dbReference type="PATRIC" id="fig|55802.8.peg.2629"/>
<feature type="transmembrane region" description="Helical" evidence="1">
    <location>
        <begin position="394"/>
        <end position="416"/>
    </location>
</feature>
<keyword evidence="1" id="KW-0472">Membrane</keyword>
<keyword evidence="1" id="KW-1133">Transmembrane helix</keyword>